<evidence type="ECO:0000313" key="3">
    <source>
        <dbReference type="Proteomes" id="UP001209229"/>
    </source>
</evidence>
<sequence>MIEISTDKSKLNINVIHKYLSEESYWAKDRNIETIQRSIDHSLCFGVYINDNQVGFARVVTDYTIYAYIMDVFILKEYQGKGYGKSLMNAIMNHQELQNLNRWGLATNDAHGLYKQFGFESLSKPEIMMEIKKKQPITEK</sequence>
<evidence type="ECO:0000259" key="1">
    <source>
        <dbReference type="PROSITE" id="PS51186"/>
    </source>
</evidence>
<protein>
    <submittedName>
        <fullName evidence="2">GNAT family N-acetyltransferase</fullName>
    </submittedName>
</protein>
<dbReference type="PROSITE" id="PS51186">
    <property type="entry name" value="GNAT"/>
    <property type="match status" value="1"/>
</dbReference>
<dbReference type="RefSeq" id="WP_301190975.1">
    <property type="nucleotide sequence ID" value="NZ_JAPDPJ010000029.1"/>
</dbReference>
<dbReference type="Proteomes" id="UP001209229">
    <property type="component" value="Unassembled WGS sequence"/>
</dbReference>
<dbReference type="InterPro" id="IPR000182">
    <property type="entry name" value="GNAT_dom"/>
</dbReference>
<dbReference type="PANTHER" id="PTHR43233:SF1">
    <property type="entry name" value="FAMILY N-ACETYLTRANSFERASE, PUTATIVE (AFU_ORTHOLOGUE AFUA_6G03350)-RELATED"/>
    <property type="match status" value="1"/>
</dbReference>
<proteinExistence type="predicted"/>
<dbReference type="CDD" id="cd04301">
    <property type="entry name" value="NAT_SF"/>
    <property type="match status" value="1"/>
</dbReference>
<dbReference type="Pfam" id="PF13508">
    <property type="entry name" value="Acetyltransf_7"/>
    <property type="match status" value="1"/>
</dbReference>
<name>A0AAE3SFE5_9BACT</name>
<dbReference type="InterPro" id="IPR053144">
    <property type="entry name" value="Acetyltransferase_Butenolide"/>
</dbReference>
<dbReference type="SUPFAM" id="SSF55729">
    <property type="entry name" value="Acyl-CoA N-acyltransferases (Nat)"/>
    <property type="match status" value="1"/>
</dbReference>
<dbReference type="AlphaFoldDB" id="A0AAE3SFE5"/>
<keyword evidence="3" id="KW-1185">Reference proteome</keyword>
<organism evidence="2 3">
    <name type="scientific">Plebeiibacterium sediminum</name>
    <dbReference type="NCBI Taxonomy" id="2992112"/>
    <lineage>
        <taxon>Bacteria</taxon>
        <taxon>Pseudomonadati</taxon>
        <taxon>Bacteroidota</taxon>
        <taxon>Bacteroidia</taxon>
        <taxon>Marinilabiliales</taxon>
        <taxon>Marinilabiliaceae</taxon>
        <taxon>Plebeiibacterium</taxon>
    </lineage>
</organism>
<feature type="domain" description="N-acetyltransferase" evidence="1">
    <location>
        <begin position="2"/>
        <end position="138"/>
    </location>
</feature>
<dbReference type="InterPro" id="IPR016181">
    <property type="entry name" value="Acyl_CoA_acyltransferase"/>
</dbReference>
<evidence type="ECO:0000313" key="2">
    <source>
        <dbReference type="EMBL" id="MCW3787410.1"/>
    </source>
</evidence>
<reference evidence="2" key="1">
    <citation type="submission" date="2022-10" db="EMBL/GenBank/DDBJ databases">
        <authorList>
            <person name="Yu W.X."/>
        </authorList>
    </citation>
    <scope>NUCLEOTIDE SEQUENCE</scope>
    <source>
        <strain evidence="2">AAT</strain>
    </source>
</reference>
<dbReference type="PANTHER" id="PTHR43233">
    <property type="entry name" value="FAMILY N-ACETYLTRANSFERASE, PUTATIVE (AFU_ORTHOLOGUE AFUA_6G03350)-RELATED"/>
    <property type="match status" value="1"/>
</dbReference>
<dbReference type="GO" id="GO:0016747">
    <property type="term" value="F:acyltransferase activity, transferring groups other than amino-acyl groups"/>
    <property type="evidence" value="ECO:0007669"/>
    <property type="project" value="InterPro"/>
</dbReference>
<comment type="caution">
    <text evidence="2">The sequence shown here is derived from an EMBL/GenBank/DDBJ whole genome shotgun (WGS) entry which is preliminary data.</text>
</comment>
<dbReference type="Gene3D" id="3.40.630.30">
    <property type="match status" value="1"/>
</dbReference>
<accession>A0AAE3SFE5</accession>
<gene>
    <name evidence="2" type="ORF">OM075_13100</name>
</gene>
<dbReference type="EMBL" id="JAPDPJ010000029">
    <property type="protein sequence ID" value="MCW3787410.1"/>
    <property type="molecule type" value="Genomic_DNA"/>
</dbReference>